<keyword evidence="3" id="KW-0808">Transferase</keyword>
<dbReference type="AlphaFoldDB" id="A0A5M6DJ94"/>
<evidence type="ECO:0000313" key="4">
    <source>
        <dbReference type="Proteomes" id="UP000323426"/>
    </source>
</evidence>
<dbReference type="PANTHER" id="PTHR31435:SF10">
    <property type="entry name" value="BSR4717 PROTEIN"/>
    <property type="match status" value="1"/>
</dbReference>
<dbReference type="InterPro" id="IPR045057">
    <property type="entry name" value="Gcn5-rel_NAT"/>
</dbReference>
<protein>
    <submittedName>
        <fullName evidence="3">N-acetyltransferase</fullName>
    </submittedName>
</protein>
<proteinExistence type="predicted"/>
<dbReference type="InterPro" id="IPR016181">
    <property type="entry name" value="Acyl_CoA_acyltransferase"/>
</dbReference>
<evidence type="ECO:0000259" key="2">
    <source>
        <dbReference type="PROSITE" id="PS51729"/>
    </source>
</evidence>
<gene>
    <name evidence="3" type="ORF">F0145_09395</name>
</gene>
<dbReference type="PROSITE" id="PS51186">
    <property type="entry name" value="GNAT"/>
    <property type="match status" value="1"/>
</dbReference>
<dbReference type="Proteomes" id="UP000323426">
    <property type="component" value="Unassembled WGS sequence"/>
</dbReference>
<dbReference type="EMBL" id="VWSF01000005">
    <property type="protein sequence ID" value="KAA5547523.1"/>
    <property type="molecule type" value="Genomic_DNA"/>
</dbReference>
<reference evidence="3 4" key="1">
    <citation type="submission" date="2019-09" db="EMBL/GenBank/DDBJ databases">
        <title>Genome sequence and assembly of Adhaeribacter sp.</title>
        <authorList>
            <person name="Chhetri G."/>
        </authorList>
    </citation>
    <scope>NUCLEOTIDE SEQUENCE [LARGE SCALE GENOMIC DNA]</scope>
    <source>
        <strain evidence="3 4">DK36</strain>
    </source>
</reference>
<evidence type="ECO:0000259" key="1">
    <source>
        <dbReference type="PROSITE" id="PS51186"/>
    </source>
</evidence>
<feature type="domain" description="N-acetyltransferase" evidence="1">
    <location>
        <begin position="1"/>
        <end position="93"/>
    </location>
</feature>
<sequence>MKVEQINNGKKGFFKATDNNAEAGMMVYTWAGDTKIIIEHTEVNPAFKGKGVGQEMLLSAVKYARENHIKILPLCPFARSVFEKNEELQDVLF</sequence>
<dbReference type="PROSITE" id="PS51729">
    <property type="entry name" value="GNAT_YJDJ"/>
    <property type="match status" value="1"/>
</dbReference>
<dbReference type="GO" id="GO:0016747">
    <property type="term" value="F:acyltransferase activity, transferring groups other than amino-acyl groups"/>
    <property type="evidence" value="ECO:0007669"/>
    <property type="project" value="InterPro"/>
</dbReference>
<name>A0A5M6DJ94_9BACT</name>
<dbReference type="SUPFAM" id="SSF55729">
    <property type="entry name" value="Acyl-CoA N-acyltransferases (Nat)"/>
    <property type="match status" value="1"/>
</dbReference>
<dbReference type="InterPro" id="IPR000182">
    <property type="entry name" value="GNAT_dom"/>
</dbReference>
<dbReference type="Pfam" id="PF14542">
    <property type="entry name" value="Acetyltransf_CG"/>
    <property type="match status" value="1"/>
</dbReference>
<evidence type="ECO:0000313" key="3">
    <source>
        <dbReference type="EMBL" id="KAA5547523.1"/>
    </source>
</evidence>
<dbReference type="InterPro" id="IPR031165">
    <property type="entry name" value="GNAT_YJDJ"/>
</dbReference>
<keyword evidence="4" id="KW-1185">Reference proteome</keyword>
<feature type="domain" description="N-acetyltransferase" evidence="2">
    <location>
        <begin position="6"/>
        <end position="93"/>
    </location>
</feature>
<dbReference type="PANTHER" id="PTHR31435">
    <property type="entry name" value="PROTEIN NATD1"/>
    <property type="match status" value="1"/>
</dbReference>
<organism evidence="3 4">
    <name type="scientific">Adhaeribacter rhizoryzae</name>
    <dbReference type="NCBI Taxonomy" id="2607907"/>
    <lineage>
        <taxon>Bacteria</taxon>
        <taxon>Pseudomonadati</taxon>
        <taxon>Bacteroidota</taxon>
        <taxon>Cytophagia</taxon>
        <taxon>Cytophagales</taxon>
        <taxon>Hymenobacteraceae</taxon>
        <taxon>Adhaeribacter</taxon>
    </lineage>
</organism>
<comment type="caution">
    <text evidence="3">The sequence shown here is derived from an EMBL/GenBank/DDBJ whole genome shotgun (WGS) entry which is preliminary data.</text>
</comment>
<dbReference type="Gene3D" id="3.40.630.30">
    <property type="match status" value="1"/>
</dbReference>
<dbReference type="CDD" id="cd04301">
    <property type="entry name" value="NAT_SF"/>
    <property type="match status" value="1"/>
</dbReference>
<accession>A0A5M6DJ94</accession>